<evidence type="ECO:0000313" key="2">
    <source>
        <dbReference type="Proteomes" id="UP000259328"/>
    </source>
</evidence>
<gene>
    <name evidence="1" type="ORF">NCTC10124_00969</name>
</gene>
<sequence>MLNTSLVSIFKLSDDAFLSFASTKFKVDETKSRFSSKGFTSPTKLDKNPSLSVILSRRVESLLSDETIEVNTLATCVLNCGSCEKSTRAFLKAVTNLVLKSSSPNINFNKSRYEFVESILSSESNTLSRSKLVVSLKLGVLKTALSSFKAASSKSPKLVVGFLTTSRLNKLFFTKSSLASSEVATCFVISLIVLFW</sequence>
<dbReference type="EMBL" id="LS991953">
    <property type="protein sequence ID" value="SYV93238.1"/>
    <property type="molecule type" value="Genomic_DNA"/>
</dbReference>
<name>A0A3B0P7V9_MYCSY</name>
<dbReference type="AlphaFoldDB" id="A0A3B0P7V9"/>
<accession>A0A3B0P7V9</accession>
<evidence type="ECO:0000313" key="1">
    <source>
        <dbReference type="EMBL" id="SYV93238.1"/>
    </source>
</evidence>
<dbReference type="Proteomes" id="UP000259328">
    <property type="component" value="Chromosome"/>
</dbReference>
<organism evidence="1 2">
    <name type="scientific">Mycoplasmopsis synoviae</name>
    <name type="common">Mycoplasma synoviae</name>
    <dbReference type="NCBI Taxonomy" id="2109"/>
    <lineage>
        <taxon>Bacteria</taxon>
        <taxon>Bacillati</taxon>
        <taxon>Mycoplasmatota</taxon>
        <taxon>Mycoplasmoidales</taxon>
        <taxon>Metamycoplasmataceae</taxon>
        <taxon>Mycoplasmopsis</taxon>
    </lineage>
</organism>
<reference evidence="2" key="1">
    <citation type="submission" date="2018-06" db="EMBL/GenBank/DDBJ databases">
        <authorList>
            <consortium name="Pathogen Informatics"/>
        </authorList>
    </citation>
    <scope>NUCLEOTIDE SEQUENCE [LARGE SCALE GENOMIC DNA]</scope>
    <source>
        <strain evidence="2">NCTC10124</strain>
    </source>
</reference>
<feature type="non-terminal residue" evidence="1">
    <location>
        <position position="196"/>
    </location>
</feature>
<protein>
    <submittedName>
        <fullName evidence="1">Uncharacterized protein</fullName>
    </submittedName>
</protein>
<proteinExistence type="predicted"/>